<dbReference type="Pfam" id="PF00677">
    <property type="entry name" value="Lum_binding"/>
    <property type="match status" value="2"/>
</dbReference>
<evidence type="ECO:0000313" key="6">
    <source>
        <dbReference type="Proteomes" id="UP001202134"/>
    </source>
</evidence>
<dbReference type="NCBIfam" id="NF009566">
    <property type="entry name" value="PRK13020.1"/>
    <property type="match status" value="1"/>
</dbReference>
<dbReference type="NCBIfam" id="TIGR00187">
    <property type="entry name" value="ribE"/>
    <property type="match status" value="1"/>
</dbReference>
<comment type="caution">
    <text evidence="5">The sequence shown here is derived from an EMBL/GenBank/DDBJ whole genome shotgun (WGS) entry which is preliminary data.</text>
</comment>
<feature type="domain" description="Lumazine-binding" evidence="4">
    <location>
        <begin position="98"/>
        <end position="194"/>
    </location>
</feature>
<dbReference type="InterPro" id="IPR017938">
    <property type="entry name" value="Riboflavin_synthase-like_b-brl"/>
</dbReference>
<feature type="domain" description="Lumazine-binding" evidence="4">
    <location>
        <begin position="1"/>
        <end position="97"/>
    </location>
</feature>
<evidence type="ECO:0000259" key="4">
    <source>
        <dbReference type="PROSITE" id="PS51177"/>
    </source>
</evidence>
<keyword evidence="1" id="KW-0677">Repeat</keyword>
<reference evidence="5 6" key="1">
    <citation type="submission" date="2022-01" db="EMBL/GenBank/DDBJ databases">
        <title>Whole genome-based taxonomy of the Shewanellaceae.</title>
        <authorList>
            <person name="Martin-Rodriguez A.J."/>
        </authorList>
    </citation>
    <scope>NUCLEOTIDE SEQUENCE [LARGE SCALE GENOMIC DNA]</scope>
    <source>
        <strain evidence="5 6">DSM 24955</strain>
    </source>
</reference>
<dbReference type="Gene3D" id="2.40.30.20">
    <property type="match status" value="2"/>
</dbReference>
<keyword evidence="6" id="KW-1185">Reference proteome</keyword>
<dbReference type="EMBL" id="JAKIKU010000009">
    <property type="protein sequence ID" value="MCL1046865.1"/>
    <property type="molecule type" value="Genomic_DNA"/>
</dbReference>
<accession>A0ABT0KU35</accession>
<dbReference type="EC" id="2.5.1.9" evidence="2"/>
<gene>
    <name evidence="5" type="ORF">L2737_16285</name>
</gene>
<dbReference type="PANTHER" id="PTHR21098">
    <property type="entry name" value="RIBOFLAVIN SYNTHASE ALPHA CHAIN"/>
    <property type="match status" value="1"/>
</dbReference>
<organism evidence="5 6">
    <name type="scientific">Shewanella electrodiphila</name>
    <dbReference type="NCBI Taxonomy" id="934143"/>
    <lineage>
        <taxon>Bacteria</taxon>
        <taxon>Pseudomonadati</taxon>
        <taxon>Pseudomonadota</taxon>
        <taxon>Gammaproteobacteria</taxon>
        <taxon>Alteromonadales</taxon>
        <taxon>Shewanellaceae</taxon>
        <taxon>Shewanella</taxon>
    </lineage>
</organism>
<name>A0ABT0KU35_9GAMM</name>
<dbReference type="PANTHER" id="PTHR21098:SF0">
    <property type="entry name" value="RIBOFLAVIN SYNTHASE"/>
    <property type="match status" value="1"/>
</dbReference>
<feature type="repeat" description="Lumazine-binding" evidence="3">
    <location>
        <begin position="98"/>
        <end position="194"/>
    </location>
</feature>
<sequence>MFTGIVQATCDVVSIKEQSGLKTFEVKIPEELQQGLETGASVANNGVCLTVTKLENDRVYFDVMEETLQVTNLNFVEPGSKVNIERSLTFGKEIGGHILSGHIHAMATITEVSETDSHYNLTLSVPEKWMDYIFYKGFVGVNGCSLTVGELKNNQFKLHLIPETLKLTNLSDCIIGDKINIEIDSQTQVIVDTVERILAKKALTNIDLANLIKSNNT</sequence>
<dbReference type="InterPro" id="IPR001783">
    <property type="entry name" value="Lumazine-bd"/>
</dbReference>
<dbReference type="Proteomes" id="UP001202134">
    <property type="component" value="Unassembled WGS sequence"/>
</dbReference>
<dbReference type="InterPro" id="IPR023366">
    <property type="entry name" value="ATP_synth_asu-like_sf"/>
</dbReference>
<evidence type="ECO:0000256" key="3">
    <source>
        <dbReference type="PROSITE-ProRule" id="PRU00524"/>
    </source>
</evidence>
<evidence type="ECO:0000313" key="5">
    <source>
        <dbReference type="EMBL" id="MCL1046865.1"/>
    </source>
</evidence>
<dbReference type="InterPro" id="IPR026017">
    <property type="entry name" value="Lumazine-bd_dom"/>
</dbReference>
<dbReference type="RefSeq" id="WP_248956412.1">
    <property type="nucleotide sequence ID" value="NZ_JAKIKU010000009.1"/>
</dbReference>
<evidence type="ECO:0000256" key="2">
    <source>
        <dbReference type="NCBIfam" id="TIGR00187"/>
    </source>
</evidence>
<proteinExistence type="predicted"/>
<dbReference type="NCBIfam" id="NF006767">
    <property type="entry name" value="PRK09289.1"/>
    <property type="match status" value="1"/>
</dbReference>
<dbReference type="PIRSF" id="PIRSF000498">
    <property type="entry name" value="Riboflavin_syn_A"/>
    <property type="match status" value="1"/>
</dbReference>
<evidence type="ECO:0000256" key="1">
    <source>
        <dbReference type="ARBA" id="ARBA00022737"/>
    </source>
</evidence>
<dbReference type="SUPFAM" id="SSF63380">
    <property type="entry name" value="Riboflavin synthase domain-like"/>
    <property type="match status" value="2"/>
</dbReference>
<protein>
    <recommendedName>
        <fullName evidence="2">Riboflavin synthase</fullName>
        <ecNumber evidence="2">2.5.1.9</ecNumber>
    </recommendedName>
</protein>
<dbReference type="PROSITE" id="PS51177">
    <property type="entry name" value="LUMAZINE_BIND"/>
    <property type="match status" value="2"/>
</dbReference>
<feature type="repeat" description="Lumazine-binding" evidence="3">
    <location>
        <begin position="1"/>
        <end position="97"/>
    </location>
</feature>
<dbReference type="CDD" id="cd00402">
    <property type="entry name" value="Riboflavin_synthase_like"/>
    <property type="match status" value="1"/>
</dbReference>